<dbReference type="GO" id="GO:0006412">
    <property type="term" value="P:translation"/>
    <property type="evidence" value="ECO:0007669"/>
    <property type="project" value="TreeGrafter"/>
</dbReference>
<keyword evidence="1" id="KW-0963">Cytoplasm</keyword>
<evidence type="ECO:0000256" key="3">
    <source>
        <dbReference type="SAM" id="MobiDB-lite"/>
    </source>
</evidence>
<dbReference type="CDD" id="cd01734">
    <property type="entry name" value="YlxS_C"/>
    <property type="match status" value="1"/>
</dbReference>
<protein>
    <submittedName>
        <fullName evidence="6">Unannotated protein</fullName>
    </submittedName>
</protein>
<feature type="domain" description="Ribosome maturation factor RimP N-terminal" evidence="4">
    <location>
        <begin position="35"/>
        <end position="103"/>
    </location>
</feature>
<evidence type="ECO:0000313" key="7">
    <source>
        <dbReference type="EMBL" id="CAB4890958.1"/>
    </source>
</evidence>
<dbReference type="PANTHER" id="PTHR33867:SF1">
    <property type="entry name" value="RIBOSOME MATURATION FACTOR RIMP"/>
    <property type="match status" value="1"/>
</dbReference>
<dbReference type="Pfam" id="PF17384">
    <property type="entry name" value="DUF150_C"/>
    <property type="match status" value="1"/>
</dbReference>
<keyword evidence="2" id="KW-0690">Ribosome biogenesis</keyword>
<proteinExistence type="inferred from homology"/>
<dbReference type="AlphaFoldDB" id="A0A6J7AJK9"/>
<evidence type="ECO:0000313" key="6">
    <source>
        <dbReference type="EMBL" id="CAB4832598.1"/>
    </source>
</evidence>
<dbReference type="EMBL" id="CAFBMH010000005">
    <property type="protein sequence ID" value="CAB4890958.1"/>
    <property type="molecule type" value="Genomic_DNA"/>
</dbReference>
<dbReference type="HAMAP" id="MF_01077">
    <property type="entry name" value="RimP"/>
    <property type="match status" value="1"/>
</dbReference>
<dbReference type="GO" id="GO:0005829">
    <property type="term" value="C:cytosol"/>
    <property type="evidence" value="ECO:0007669"/>
    <property type="project" value="TreeGrafter"/>
</dbReference>
<evidence type="ECO:0000259" key="5">
    <source>
        <dbReference type="Pfam" id="PF17384"/>
    </source>
</evidence>
<dbReference type="SUPFAM" id="SSF75420">
    <property type="entry name" value="YhbC-like, N-terminal domain"/>
    <property type="match status" value="1"/>
</dbReference>
<dbReference type="GO" id="GO:0000028">
    <property type="term" value="P:ribosomal small subunit assembly"/>
    <property type="evidence" value="ECO:0007669"/>
    <property type="project" value="TreeGrafter"/>
</dbReference>
<dbReference type="InterPro" id="IPR028989">
    <property type="entry name" value="RimP_N"/>
</dbReference>
<gene>
    <name evidence="6" type="ORF">UFOPK3139_01673</name>
    <name evidence="7" type="ORF">UFOPK3543_00256</name>
</gene>
<dbReference type="InterPro" id="IPR036847">
    <property type="entry name" value="RimP_C_sf"/>
</dbReference>
<organism evidence="6">
    <name type="scientific">freshwater metagenome</name>
    <dbReference type="NCBI Taxonomy" id="449393"/>
    <lineage>
        <taxon>unclassified sequences</taxon>
        <taxon>metagenomes</taxon>
        <taxon>ecological metagenomes</taxon>
    </lineage>
</organism>
<dbReference type="InterPro" id="IPR003728">
    <property type="entry name" value="Ribosome_maturation_RimP"/>
</dbReference>
<dbReference type="EMBL" id="CAFABA010000067">
    <property type="protein sequence ID" value="CAB4832598.1"/>
    <property type="molecule type" value="Genomic_DNA"/>
</dbReference>
<dbReference type="InterPro" id="IPR028998">
    <property type="entry name" value="RimP_C"/>
</dbReference>
<feature type="region of interest" description="Disordered" evidence="3">
    <location>
        <begin position="175"/>
        <end position="233"/>
    </location>
</feature>
<feature type="domain" description="Ribosome maturation factor RimP C-terminal" evidence="5">
    <location>
        <begin position="106"/>
        <end position="174"/>
    </location>
</feature>
<dbReference type="Pfam" id="PF02576">
    <property type="entry name" value="RimP_N"/>
    <property type="match status" value="1"/>
</dbReference>
<dbReference type="Gene3D" id="3.30.300.70">
    <property type="entry name" value="RimP-like superfamily, N-terminal"/>
    <property type="match status" value="1"/>
</dbReference>
<dbReference type="PANTHER" id="PTHR33867">
    <property type="entry name" value="RIBOSOME MATURATION FACTOR RIMP"/>
    <property type="match status" value="1"/>
</dbReference>
<dbReference type="InterPro" id="IPR035956">
    <property type="entry name" value="RimP_N_sf"/>
</dbReference>
<accession>A0A6J7AJK9</accession>
<name>A0A6J7AJK9_9ZZZZ</name>
<sequence>MGLAHAFRLWSDSSTTDISRLKEANMALIDRLREIVEPLCLDLSVELYDLELNGGVLRVTVDQAEGIGMAAIAPLTREISRALDVHDPISGHFTLEVTSPGLERALRTPAHFVRAIGTPVKLKLRPGVAEDRRVEGMVLAADDTGVVLGPGPSGADQRRFAFADIDKARTVFEWGPTPRPSDAAAKDSLTKAGATKQNTKKKVAGSPATKAAGTPAASPELPAPADAVKVVNA</sequence>
<evidence type="ECO:0000256" key="1">
    <source>
        <dbReference type="ARBA" id="ARBA00022490"/>
    </source>
</evidence>
<evidence type="ECO:0000259" key="4">
    <source>
        <dbReference type="Pfam" id="PF02576"/>
    </source>
</evidence>
<dbReference type="SUPFAM" id="SSF74942">
    <property type="entry name" value="YhbC-like, C-terminal domain"/>
    <property type="match status" value="1"/>
</dbReference>
<reference evidence="6" key="1">
    <citation type="submission" date="2020-05" db="EMBL/GenBank/DDBJ databases">
        <authorList>
            <person name="Chiriac C."/>
            <person name="Salcher M."/>
            <person name="Ghai R."/>
            <person name="Kavagutti S V."/>
        </authorList>
    </citation>
    <scope>NUCLEOTIDE SEQUENCE</scope>
</reference>
<evidence type="ECO:0000256" key="2">
    <source>
        <dbReference type="ARBA" id="ARBA00022517"/>
    </source>
</evidence>